<evidence type="ECO:0000313" key="1">
    <source>
        <dbReference type="EMBL" id="NOU77465.1"/>
    </source>
</evidence>
<protein>
    <submittedName>
        <fullName evidence="1">Uncharacterized protein</fullName>
    </submittedName>
</protein>
<dbReference type="EMBL" id="WHOB01000012">
    <property type="protein sequence ID" value="NOU77465.1"/>
    <property type="molecule type" value="Genomic_DNA"/>
</dbReference>
<evidence type="ECO:0000313" key="2">
    <source>
        <dbReference type="Proteomes" id="UP000596857"/>
    </source>
</evidence>
<organism evidence="1 2">
    <name type="scientific">Paenibacillus phytohabitans</name>
    <dbReference type="NCBI Taxonomy" id="2654978"/>
    <lineage>
        <taxon>Bacteria</taxon>
        <taxon>Bacillati</taxon>
        <taxon>Bacillota</taxon>
        <taxon>Bacilli</taxon>
        <taxon>Bacillales</taxon>
        <taxon>Paenibacillaceae</taxon>
        <taxon>Paenibacillus</taxon>
    </lineage>
</organism>
<proteinExistence type="predicted"/>
<name>A0ABX1YC27_9BACL</name>
<gene>
    <name evidence="1" type="ORF">GC101_01085</name>
</gene>
<comment type="caution">
    <text evidence="1">The sequence shown here is derived from an EMBL/GenBank/DDBJ whole genome shotgun (WGS) entry which is preliminary data.</text>
</comment>
<sequence>MGNTEDREIQRSIDNIGKGSVLKESILRDYRQNRENAADSYRKIDWCDLYASSKSIMPKKKWSVDQNILKQMIQQIIDDMIWSRLLVRLRKN</sequence>
<accession>A0ABX1YC27</accession>
<reference evidence="1 2" key="1">
    <citation type="submission" date="2019-10" db="EMBL/GenBank/DDBJ databases">
        <title>Description of Paenibacillus terricola sp. nov.</title>
        <authorList>
            <person name="Carlier A."/>
            <person name="Qi S."/>
        </authorList>
    </citation>
    <scope>NUCLEOTIDE SEQUENCE [LARGE SCALE GENOMIC DNA]</scope>
    <source>
        <strain evidence="1 2">LMG 31459</strain>
    </source>
</reference>
<dbReference type="Proteomes" id="UP000596857">
    <property type="component" value="Unassembled WGS sequence"/>
</dbReference>
<keyword evidence="2" id="KW-1185">Reference proteome</keyword>